<protein>
    <submittedName>
        <fullName evidence="1">Uncharacterized protein</fullName>
    </submittedName>
</protein>
<evidence type="ECO:0000313" key="1">
    <source>
        <dbReference type="EMBL" id="PDS49719.1"/>
    </source>
</evidence>
<dbReference type="SUPFAM" id="SSF48498">
    <property type="entry name" value="Tetracyclin repressor-like, C-terminal domain"/>
    <property type="match status" value="1"/>
</dbReference>
<name>A0ABX4J5V3_9HYPH</name>
<gene>
    <name evidence="1" type="ORF">CO662_21845</name>
</gene>
<dbReference type="Proteomes" id="UP000219972">
    <property type="component" value="Unassembled WGS sequence"/>
</dbReference>
<comment type="caution">
    <text evidence="1">The sequence shown here is derived from an EMBL/GenBank/DDBJ whole genome shotgun (WGS) entry which is preliminary data.</text>
</comment>
<evidence type="ECO:0000313" key="2">
    <source>
        <dbReference type="Proteomes" id="UP000219972"/>
    </source>
</evidence>
<accession>A0ABX4J5V3</accession>
<dbReference type="Gene3D" id="1.10.357.10">
    <property type="entry name" value="Tetracycline Repressor, domain 2"/>
    <property type="match status" value="1"/>
</dbReference>
<keyword evidence="2" id="KW-1185">Reference proteome</keyword>
<dbReference type="EMBL" id="NWSL01000014">
    <property type="protein sequence ID" value="PDS49719.1"/>
    <property type="molecule type" value="Genomic_DNA"/>
</dbReference>
<reference evidence="1 2" key="1">
    <citation type="submission" date="2017-09" db="EMBL/GenBank/DDBJ databases">
        <title>Comparative genomics of rhizobia isolated from Phaseolus vulgaris in China.</title>
        <authorList>
            <person name="Tong W."/>
        </authorList>
    </citation>
    <scope>NUCLEOTIDE SEQUENCE [LARGE SCALE GENOMIC DNA]</scope>
    <source>
        <strain evidence="1 2">Y27</strain>
    </source>
</reference>
<proteinExistence type="predicted"/>
<organism evidence="1 2">
    <name type="scientific">Rhizobium anhuiense</name>
    <dbReference type="NCBI Taxonomy" id="1184720"/>
    <lineage>
        <taxon>Bacteria</taxon>
        <taxon>Pseudomonadati</taxon>
        <taxon>Pseudomonadota</taxon>
        <taxon>Alphaproteobacteria</taxon>
        <taxon>Hyphomicrobiales</taxon>
        <taxon>Rhizobiaceae</taxon>
        <taxon>Rhizobium/Agrobacterium group</taxon>
        <taxon>Rhizobium</taxon>
    </lineage>
</organism>
<sequence>MQPGEEGQEVGHIPKSADACKTARFLIDAWEGAVIRMKITASREPLGDFVDIAISLLRRGNGSHLEVDSCYRKLLAKVHRWSEISSALKLFGKLLDASAPKRSGFGKIYRPQVRGEGLVWTSRQHFEPSTRQPSADAARRNSALSRHCRIRRIVKVLSSELRASRCGRSPEQDPAPIP</sequence>
<dbReference type="InterPro" id="IPR036271">
    <property type="entry name" value="Tet_transcr_reg_TetR-rel_C_sf"/>
</dbReference>